<gene>
    <name evidence="1" type="ORF">L2E82_19100</name>
</gene>
<dbReference type="EMBL" id="CM042011">
    <property type="protein sequence ID" value="KAI3768430.1"/>
    <property type="molecule type" value="Genomic_DNA"/>
</dbReference>
<accession>A0ACB9FC07</accession>
<comment type="caution">
    <text evidence="1">The sequence shown here is derived from an EMBL/GenBank/DDBJ whole genome shotgun (WGS) entry which is preliminary data.</text>
</comment>
<reference evidence="1 2" key="2">
    <citation type="journal article" date="2022" name="Mol. Ecol. Resour.">
        <title>The genomes of chicory, endive, great burdock and yacon provide insights into Asteraceae paleo-polyploidization history and plant inulin production.</title>
        <authorList>
            <person name="Fan W."/>
            <person name="Wang S."/>
            <person name="Wang H."/>
            <person name="Wang A."/>
            <person name="Jiang F."/>
            <person name="Liu H."/>
            <person name="Zhao H."/>
            <person name="Xu D."/>
            <person name="Zhang Y."/>
        </authorList>
    </citation>
    <scope>NUCLEOTIDE SEQUENCE [LARGE SCALE GENOMIC DNA]</scope>
    <source>
        <strain evidence="2">cv. Punajuju</strain>
        <tissue evidence="1">Leaves</tissue>
    </source>
</reference>
<organism evidence="1 2">
    <name type="scientific">Cichorium intybus</name>
    <name type="common">Chicory</name>
    <dbReference type="NCBI Taxonomy" id="13427"/>
    <lineage>
        <taxon>Eukaryota</taxon>
        <taxon>Viridiplantae</taxon>
        <taxon>Streptophyta</taxon>
        <taxon>Embryophyta</taxon>
        <taxon>Tracheophyta</taxon>
        <taxon>Spermatophyta</taxon>
        <taxon>Magnoliopsida</taxon>
        <taxon>eudicotyledons</taxon>
        <taxon>Gunneridae</taxon>
        <taxon>Pentapetalae</taxon>
        <taxon>asterids</taxon>
        <taxon>campanulids</taxon>
        <taxon>Asterales</taxon>
        <taxon>Asteraceae</taxon>
        <taxon>Cichorioideae</taxon>
        <taxon>Cichorieae</taxon>
        <taxon>Cichoriinae</taxon>
        <taxon>Cichorium</taxon>
    </lineage>
</organism>
<evidence type="ECO:0000313" key="1">
    <source>
        <dbReference type="EMBL" id="KAI3768430.1"/>
    </source>
</evidence>
<evidence type="ECO:0000313" key="2">
    <source>
        <dbReference type="Proteomes" id="UP001055811"/>
    </source>
</evidence>
<reference evidence="2" key="1">
    <citation type="journal article" date="2022" name="Mol. Ecol. Resour.">
        <title>The genomes of chicory, endive, great burdock and yacon provide insights into Asteraceae palaeo-polyploidization history and plant inulin production.</title>
        <authorList>
            <person name="Fan W."/>
            <person name="Wang S."/>
            <person name="Wang H."/>
            <person name="Wang A."/>
            <person name="Jiang F."/>
            <person name="Liu H."/>
            <person name="Zhao H."/>
            <person name="Xu D."/>
            <person name="Zhang Y."/>
        </authorList>
    </citation>
    <scope>NUCLEOTIDE SEQUENCE [LARGE SCALE GENOMIC DNA]</scope>
    <source>
        <strain evidence="2">cv. Punajuju</strain>
    </source>
</reference>
<sequence length="528" mass="58708">MAMINKDVSYKLLRSAARRANAAPPSKYHQTRRATTNATTTIFNSHAPKQVAATTSNVAGNDSDNIFNFDDTKTLFASVPTSKLLHSAVTLNVAAVEPMVDLSLWVMNSKLMKVPLFKQLVMGTIKYTAYDHFVAGRDTVETGETVRRLWDSGVRGMLDYGVEHAVDNESCDLAAEQLIKTAESTKSLPSSSVGFVAVKVTAICPVYLLRRLSDLLRWEHNNSSFKLPWKQQTLPIFSETSPFYHTLQQPAPLNAEEEHDLELAQERLISVCEKAFESDVRIVIDAEDTVIQPAIDYMTYWAAIKYNEPQRPLVYGTIQGFLKDAVDRITIAKNAANKMGLPAGFKIVRGAYMSSERELANSLGVESPVHDTIKNTHDCYNQCAAFMLDEISNRPGGLILATHNLDSARLAARKAREYGIGKDSGKLEFASLYGMADAMTFGLRNAGFPVSKYLPFGPVDQIMPYLLRRAEENKGMLSSSALDRQLMMTELKRRMKARFAASETQCKAKPTNGSYFEGIFHKRSDQAI</sequence>
<dbReference type="Proteomes" id="UP001055811">
    <property type="component" value="Linkage Group LG03"/>
</dbReference>
<protein>
    <submittedName>
        <fullName evidence="1">Uncharacterized protein</fullName>
    </submittedName>
</protein>
<name>A0ACB9FC07_CICIN</name>
<proteinExistence type="predicted"/>
<keyword evidence="2" id="KW-1185">Reference proteome</keyword>